<accession>A0A7G9WGH1</accession>
<dbReference type="Pfam" id="PF13377">
    <property type="entry name" value="Peripla_BP_3"/>
    <property type="match status" value="1"/>
</dbReference>
<dbReference type="CDD" id="cd06267">
    <property type="entry name" value="PBP1_LacI_sugar_binding-like"/>
    <property type="match status" value="1"/>
</dbReference>
<dbReference type="RefSeq" id="WP_212506846.1">
    <property type="nucleotide sequence ID" value="NZ_CP060696.1"/>
</dbReference>
<dbReference type="KEGG" id="caml:H6X83_12795"/>
<evidence type="ECO:0000256" key="2">
    <source>
        <dbReference type="ARBA" id="ARBA00023125"/>
    </source>
</evidence>
<dbReference type="InterPro" id="IPR046335">
    <property type="entry name" value="LacI/GalR-like_sensor"/>
</dbReference>
<dbReference type="InterPro" id="IPR028082">
    <property type="entry name" value="Peripla_BP_I"/>
</dbReference>
<reference evidence="5 6" key="1">
    <citation type="submission" date="2020-08" db="EMBL/GenBank/DDBJ databases">
        <authorList>
            <person name="Ren C."/>
            <person name="Gu Y."/>
            <person name="Xu Y."/>
        </authorList>
    </citation>
    <scope>NUCLEOTIDE SEQUENCE [LARGE SCALE GENOMIC DNA]</scope>
    <source>
        <strain evidence="5 6">LBM18003</strain>
    </source>
</reference>
<dbReference type="AlphaFoldDB" id="A0A7G9WGH1"/>
<dbReference type="SUPFAM" id="SSF47413">
    <property type="entry name" value="lambda repressor-like DNA-binding domains"/>
    <property type="match status" value="1"/>
</dbReference>
<proteinExistence type="predicted"/>
<dbReference type="SUPFAM" id="SSF53822">
    <property type="entry name" value="Periplasmic binding protein-like I"/>
    <property type="match status" value="1"/>
</dbReference>
<dbReference type="InterPro" id="IPR000843">
    <property type="entry name" value="HTH_LacI"/>
</dbReference>
<dbReference type="PROSITE" id="PS50932">
    <property type="entry name" value="HTH_LACI_2"/>
    <property type="match status" value="1"/>
</dbReference>
<gene>
    <name evidence="5" type="ORF">H6X83_12795</name>
</gene>
<protein>
    <submittedName>
        <fullName evidence="5">LacI family DNA-binding transcriptional regulator</fullName>
    </submittedName>
</protein>
<dbReference type="Gene3D" id="3.40.50.2300">
    <property type="match status" value="2"/>
</dbReference>
<keyword evidence="2 5" id="KW-0238">DNA-binding</keyword>
<dbReference type="Gene3D" id="1.10.260.40">
    <property type="entry name" value="lambda repressor-like DNA-binding domains"/>
    <property type="match status" value="1"/>
</dbReference>
<evidence type="ECO:0000259" key="4">
    <source>
        <dbReference type="PROSITE" id="PS50932"/>
    </source>
</evidence>
<dbReference type="SMART" id="SM00354">
    <property type="entry name" value="HTH_LACI"/>
    <property type="match status" value="1"/>
</dbReference>
<dbReference type="GO" id="GO:0003700">
    <property type="term" value="F:DNA-binding transcription factor activity"/>
    <property type="evidence" value="ECO:0007669"/>
    <property type="project" value="TreeGrafter"/>
</dbReference>
<sequence>MVTIKDIAREAGVSFTTVSNVIHGNAQHVSAATVQRVQRVMEQLQYVPNMRARGLVSSSSHLLAFAYGHDDTAARTVLEDPFASTVVGAVEQEVRARSYFLLFSGVQSSGNLVQTVDSWNVDGVLVFGLSTQSAAELRQGVHCPLVFIDGCFPQDGGKYVNVGIEDRAAARRLTEYLLARGHRKIGLCSACAPENRTGADRERMLGWQDALRGVGILPPADWVLPCATEQDCANILERLHDFTALFVCSDLLAARLQLYLQDRGVRVPRDISIVGFDGNEYADMARPRITTMRQDVHEKGRRAVQQLLEYIETGHVQQPDVQLKCTLIEQDSVRNLNE</sequence>
<organism evidence="5 6">
    <name type="scientific">Caproicibacterium amylolyticum</name>
    <dbReference type="NCBI Taxonomy" id="2766537"/>
    <lineage>
        <taxon>Bacteria</taxon>
        <taxon>Bacillati</taxon>
        <taxon>Bacillota</taxon>
        <taxon>Clostridia</taxon>
        <taxon>Eubacteriales</taxon>
        <taxon>Oscillospiraceae</taxon>
        <taxon>Caproicibacterium</taxon>
    </lineage>
</organism>
<keyword evidence="6" id="KW-1185">Reference proteome</keyword>
<evidence type="ECO:0000256" key="1">
    <source>
        <dbReference type="ARBA" id="ARBA00023015"/>
    </source>
</evidence>
<dbReference type="PRINTS" id="PR00036">
    <property type="entry name" value="HTHLACI"/>
</dbReference>
<dbReference type="PANTHER" id="PTHR30146">
    <property type="entry name" value="LACI-RELATED TRANSCRIPTIONAL REPRESSOR"/>
    <property type="match status" value="1"/>
</dbReference>
<dbReference type="Proteomes" id="UP000516046">
    <property type="component" value="Chromosome"/>
</dbReference>
<dbReference type="PROSITE" id="PS00356">
    <property type="entry name" value="HTH_LACI_1"/>
    <property type="match status" value="1"/>
</dbReference>
<dbReference type="InterPro" id="IPR010982">
    <property type="entry name" value="Lambda_DNA-bd_dom_sf"/>
</dbReference>
<evidence type="ECO:0000313" key="6">
    <source>
        <dbReference type="Proteomes" id="UP000516046"/>
    </source>
</evidence>
<evidence type="ECO:0000313" key="5">
    <source>
        <dbReference type="EMBL" id="QNO17783.1"/>
    </source>
</evidence>
<dbReference type="GO" id="GO:0000976">
    <property type="term" value="F:transcription cis-regulatory region binding"/>
    <property type="evidence" value="ECO:0007669"/>
    <property type="project" value="TreeGrafter"/>
</dbReference>
<evidence type="ECO:0000256" key="3">
    <source>
        <dbReference type="ARBA" id="ARBA00023163"/>
    </source>
</evidence>
<dbReference type="CDD" id="cd01392">
    <property type="entry name" value="HTH_LacI"/>
    <property type="match status" value="1"/>
</dbReference>
<dbReference type="Pfam" id="PF00356">
    <property type="entry name" value="LacI"/>
    <property type="match status" value="1"/>
</dbReference>
<feature type="domain" description="HTH lacI-type" evidence="4">
    <location>
        <begin position="2"/>
        <end position="57"/>
    </location>
</feature>
<dbReference type="EMBL" id="CP060696">
    <property type="protein sequence ID" value="QNO17783.1"/>
    <property type="molecule type" value="Genomic_DNA"/>
</dbReference>
<name>A0A7G9WGH1_9FIRM</name>
<keyword evidence="1" id="KW-0805">Transcription regulation</keyword>
<dbReference type="PANTHER" id="PTHR30146:SF24">
    <property type="entry name" value="XYLOSE OPERON REGULATORY PROTEIN"/>
    <property type="match status" value="1"/>
</dbReference>
<keyword evidence="3" id="KW-0804">Transcription</keyword>